<gene>
    <name evidence="2" type="ORF">SCF082_LOCUS16595</name>
</gene>
<feature type="region of interest" description="Disordered" evidence="1">
    <location>
        <begin position="1"/>
        <end position="30"/>
    </location>
</feature>
<proteinExistence type="predicted"/>
<keyword evidence="3" id="KW-1185">Reference proteome</keyword>
<protein>
    <submittedName>
        <fullName evidence="2">Uncharacterized protein</fullName>
    </submittedName>
</protein>
<accession>A0ABP0KCC4</accession>
<comment type="caution">
    <text evidence="2">The sequence shown here is derived from an EMBL/GenBank/DDBJ whole genome shotgun (WGS) entry which is preliminary data.</text>
</comment>
<evidence type="ECO:0000313" key="2">
    <source>
        <dbReference type="EMBL" id="CAK9024353.1"/>
    </source>
</evidence>
<evidence type="ECO:0000256" key="1">
    <source>
        <dbReference type="SAM" id="MobiDB-lite"/>
    </source>
</evidence>
<evidence type="ECO:0000313" key="3">
    <source>
        <dbReference type="Proteomes" id="UP001642464"/>
    </source>
</evidence>
<dbReference type="EMBL" id="CAXAMM010010850">
    <property type="protein sequence ID" value="CAK9024353.1"/>
    <property type="molecule type" value="Genomic_DNA"/>
</dbReference>
<name>A0ABP0KCC4_9DINO</name>
<feature type="compositionally biased region" description="Basic residues" evidence="1">
    <location>
        <begin position="1"/>
        <end position="10"/>
    </location>
</feature>
<reference evidence="2 3" key="1">
    <citation type="submission" date="2024-02" db="EMBL/GenBank/DDBJ databases">
        <authorList>
            <person name="Chen Y."/>
            <person name="Shah S."/>
            <person name="Dougan E. K."/>
            <person name="Thang M."/>
            <person name="Chan C."/>
        </authorList>
    </citation>
    <scope>NUCLEOTIDE SEQUENCE [LARGE SCALE GENOMIC DNA]</scope>
</reference>
<sequence length="59" mass="6338">MPHRPHRPGHARGERREAGEAGPLFPPLPRPVDGILAVLSGFSMRALRTAGGRVASKDM</sequence>
<organism evidence="2 3">
    <name type="scientific">Durusdinium trenchii</name>
    <dbReference type="NCBI Taxonomy" id="1381693"/>
    <lineage>
        <taxon>Eukaryota</taxon>
        <taxon>Sar</taxon>
        <taxon>Alveolata</taxon>
        <taxon>Dinophyceae</taxon>
        <taxon>Suessiales</taxon>
        <taxon>Symbiodiniaceae</taxon>
        <taxon>Durusdinium</taxon>
    </lineage>
</organism>
<dbReference type="Proteomes" id="UP001642464">
    <property type="component" value="Unassembled WGS sequence"/>
</dbReference>